<feature type="domain" description="BTB" evidence="3">
    <location>
        <begin position="103"/>
        <end position="170"/>
    </location>
</feature>
<dbReference type="InterPro" id="IPR000210">
    <property type="entry name" value="BTB/POZ_dom"/>
</dbReference>
<organism evidence="4 5">
    <name type="scientific">Moniliophthora roreri</name>
    <name type="common">Frosty pod rot fungus</name>
    <name type="synonym">Monilia roreri</name>
    <dbReference type="NCBI Taxonomy" id="221103"/>
    <lineage>
        <taxon>Eukaryota</taxon>
        <taxon>Fungi</taxon>
        <taxon>Dikarya</taxon>
        <taxon>Basidiomycota</taxon>
        <taxon>Agaricomycotina</taxon>
        <taxon>Agaricomycetes</taxon>
        <taxon>Agaricomycetidae</taxon>
        <taxon>Agaricales</taxon>
        <taxon>Marasmiineae</taxon>
        <taxon>Marasmiaceae</taxon>
        <taxon>Moniliophthora</taxon>
    </lineage>
</organism>
<comment type="caution">
    <text evidence="4">The sequence shown here is derived from an EMBL/GenBank/DDBJ whole genome shotgun (WGS) entry which is preliminary data.</text>
</comment>
<evidence type="ECO:0000259" key="3">
    <source>
        <dbReference type="PROSITE" id="PS50097"/>
    </source>
</evidence>
<reference evidence="4 5" key="1">
    <citation type="submission" date="2015-12" db="EMBL/GenBank/DDBJ databases">
        <title>Draft genome sequence of Moniliophthora roreri, the causal agent of frosty pod rot of cacao.</title>
        <authorList>
            <person name="Aime M.C."/>
            <person name="Diaz-Valderrama J.R."/>
            <person name="Kijpornyongpan T."/>
            <person name="Phillips-Mora W."/>
        </authorList>
    </citation>
    <scope>NUCLEOTIDE SEQUENCE [LARGE SCALE GENOMIC DNA]</scope>
    <source>
        <strain evidence="4 5">MCA 2952</strain>
    </source>
</reference>
<dbReference type="Gene3D" id="3.80.10.10">
    <property type="entry name" value="Ribonuclease Inhibitor"/>
    <property type="match status" value="1"/>
</dbReference>
<name>A0A0W0FQV8_MONRR</name>
<sequence>MQGYPGDISPPLEGWPMPSSSPDLELETTSYWSPSYNGFQQCGLDYPSNQDTTNPYFSDTGPAMGWLQSDPINVPPLMNFSTSPQPLVSRMFGPTYGGDRPPTDLTFLTSDNVMFYVDEATLSKVSKNNFNGIFPLQPPERRVVYLAELQSRELQVILQVVYNISYDSENSYSDWQNPTNYADVQAIVHGISLLPLYGLDPKTRIHPQTKMFAYMLTCAPIYPLDVYTLAARHHMHELAVSASSHLLTIDLSSISPFMAEHIGSPYLGKLYELLEERKSKLSSLLAVEPSLHNPTKRCGFNNQQVLKSHWNRAVSSLICNANAGVSTAAIRDVILDATRSVTCRECVKARDTRLRKICTEWSLAALTIIDIPPEHRRTPIDVDECHPRRYDRSLSQHPGNHIPSERELPQLRNLLDEADEELACFDDRLQELMKKLERRNRMISAIHGLRAMVKPSIHHLPPEILSLVFKACWDDGKEKEKFCLEKSINHPLLLSISFPGAFRSRSRIHVPLVREALRHSHRWKQADFHMPDPEGLFDFPDALPILESLKVKTWPFRWTGFHDYPIPSPRLRILRLDCVEDVGLDLTSLRLSHFKLGPCYISVVFNILRSCNGLTRHSFSQDENDELIPLEPHLHITTSLDSLKGIGLCHDVNVFFQILTLPRLQHLILSGGSILFPDADFRQFLTRSRPPPTTLKVSGYSMEGCRFTEMLTLVPSIETLLIQNPYSFYGLDPIIDASFLNRLTFPHKDQSQRYEDSMLLPILADLTLDFEGHRFGKERLLTMVKSRCLQENWKGGVTGWKRLRILDLKCAARDLDVYHRSCLEDLQKSGLKLTFEFSDIEPEA</sequence>
<dbReference type="PROSITE" id="PS50097">
    <property type="entry name" value="BTB"/>
    <property type="match status" value="1"/>
</dbReference>
<gene>
    <name evidence="4" type="ORF">WG66_8752</name>
</gene>
<protein>
    <recommendedName>
        <fullName evidence="3">BTB domain-containing protein</fullName>
    </recommendedName>
</protein>
<dbReference type="SUPFAM" id="SSF52047">
    <property type="entry name" value="RNI-like"/>
    <property type="match status" value="1"/>
</dbReference>
<dbReference type="InterPro" id="IPR032675">
    <property type="entry name" value="LRR_dom_sf"/>
</dbReference>
<dbReference type="Proteomes" id="UP000054988">
    <property type="component" value="Unassembled WGS sequence"/>
</dbReference>
<dbReference type="AlphaFoldDB" id="A0A0W0FQV8"/>
<evidence type="ECO:0000256" key="1">
    <source>
        <dbReference type="SAM" id="Coils"/>
    </source>
</evidence>
<proteinExistence type="predicted"/>
<evidence type="ECO:0000313" key="4">
    <source>
        <dbReference type="EMBL" id="KTB38747.1"/>
    </source>
</evidence>
<accession>A0A0W0FQV8</accession>
<feature type="region of interest" description="Disordered" evidence="2">
    <location>
        <begin position="1"/>
        <end position="24"/>
    </location>
</feature>
<evidence type="ECO:0000313" key="5">
    <source>
        <dbReference type="Proteomes" id="UP000054988"/>
    </source>
</evidence>
<feature type="coiled-coil region" evidence="1">
    <location>
        <begin position="408"/>
        <end position="435"/>
    </location>
</feature>
<dbReference type="EMBL" id="LATX01001734">
    <property type="protein sequence ID" value="KTB38747.1"/>
    <property type="molecule type" value="Genomic_DNA"/>
</dbReference>
<evidence type="ECO:0000256" key="2">
    <source>
        <dbReference type="SAM" id="MobiDB-lite"/>
    </source>
</evidence>
<keyword evidence="1" id="KW-0175">Coiled coil</keyword>